<feature type="domain" description="USP" evidence="10">
    <location>
        <begin position="71"/>
        <end position="398"/>
    </location>
</feature>
<comment type="catalytic activity">
    <reaction evidence="1 9">
        <text>Thiol-dependent hydrolysis of ester, thioester, amide, peptide and isopeptide bonds formed by the C-terminal Gly of ubiquitin (a 76-residue protein attached to proteins as an intracellular targeting signal).</text>
        <dbReference type="EC" id="3.4.19.12"/>
    </reaction>
</comment>
<dbReference type="GO" id="GO:0006508">
    <property type="term" value="P:proteolysis"/>
    <property type="evidence" value="ECO:0007669"/>
    <property type="project" value="UniProtKB-KW"/>
</dbReference>
<evidence type="ECO:0000256" key="1">
    <source>
        <dbReference type="ARBA" id="ARBA00000707"/>
    </source>
</evidence>
<dbReference type="InterPro" id="IPR050164">
    <property type="entry name" value="Peptidase_C19"/>
</dbReference>
<dbReference type="Proteomes" id="UP001160148">
    <property type="component" value="Unassembled WGS sequence"/>
</dbReference>
<evidence type="ECO:0000313" key="11">
    <source>
        <dbReference type="EMBL" id="CAI6345706.1"/>
    </source>
</evidence>
<evidence type="ECO:0000256" key="3">
    <source>
        <dbReference type="ARBA" id="ARBA00009085"/>
    </source>
</evidence>
<protein>
    <recommendedName>
        <fullName evidence="9">Ubiquitin carboxyl-terminal hydrolase</fullName>
        <ecNumber evidence="9">3.4.19.12</ecNumber>
    </recommendedName>
</protein>
<evidence type="ECO:0000256" key="8">
    <source>
        <dbReference type="ARBA" id="ARBA00023242"/>
    </source>
</evidence>
<keyword evidence="8" id="KW-0539">Nucleus</keyword>
<reference evidence="11 12" key="1">
    <citation type="submission" date="2023-01" db="EMBL/GenBank/DDBJ databases">
        <authorList>
            <person name="Whitehead M."/>
        </authorList>
    </citation>
    <scope>NUCLEOTIDE SEQUENCE [LARGE SCALE GENOMIC DNA]</scope>
</reference>
<evidence type="ECO:0000256" key="7">
    <source>
        <dbReference type="ARBA" id="ARBA00022807"/>
    </source>
</evidence>
<keyword evidence="5 9" id="KW-0833">Ubl conjugation pathway</keyword>
<dbReference type="AlphaFoldDB" id="A0AAV0VVG1"/>
<dbReference type="Gene3D" id="3.90.70.10">
    <property type="entry name" value="Cysteine proteinases"/>
    <property type="match status" value="1"/>
</dbReference>
<sequence>MESTNNILPRETDIQKAYVLKKYKIGFPKCELTADHKNQTNCGNPHCCYNIKALHVNEEQEYKLRKTGTYVGLKNLGATCYINSFIQLWYHNINIRNTILNWNDGESPNSNFEISNEPMAVIHQLQLIFAQMQFGKQRTINPQPFVKSLNINVNIQEDSEEFQNSLITFFETNLNSQSSVSVREMIKDNFFGESNSVTTCLNCKTESVTTSQFREIGLNIKCYNTVTDCLQAYFKKQNLTGKYDCEKCQSKQNAVCQTLLTSLPNLLHLKVMRYVFDHNLKITKKLNTVIRCPYTVDMGKYFDVSYESSKEEHVYSLYGVLIHKGKYGNFGHFITHIKDLKTEQWYEMDDERVKMLNTNDSNLYEECIFKELASIESINIYTNEYKTNNAYMLVYIRTSTVMKLKTESSDFQLSPQLAKFVEAQNNYYKDSIAYEKDSIESAKFISRLIEEIKYNEVKKDKGEAIAYTWLESLAETKPPENVFKINNTSIVCPHKKLNPNTLHLTKYIGTKLADKLYDLYQGGPRLKLNSSLCDLCVRNRSALLCVDKLTKGHKQLISEIQQFDSLNDNIDDKNNEQTFWLGILSSQCWRVKYMKKFENFLKLHKILPKVTLPINKELLVTTCKSLIEILDDTLVNVGIEENNIETDDSTDSTLFEPDYNISLYKFKDNIMNNYFENLEIERTRIMLHLNVNVDNFIDSIFDIENTENVPWTLNEDITCPHGNLCIAEETMVLVPREVKTIFQLYFPKVELFAKNTKPCRRCKAYYKNVFNPRMINFMSGAVQNKYLGPLVCDNLRPYHTVENVPYFCIPKDFIISWQQFVANPREKLKPIMINNKSLLCQDHNELLFEPTPNFVATEQSVSVIITKEEWLNLLDFYRADCGVFAYFDKYGIFKNSIPKVCGICNPGKVRKFGDYIGLDGLRQYKFNQKRCCRRN</sequence>
<keyword evidence="4 9" id="KW-0645">Protease</keyword>
<dbReference type="PANTHER" id="PTHR24006">
    <property type="entry name" value="UBIQUITIN CARBOXYL-TERMINAL HYDROLASE"/>
    <property type="match status" value="1"/>
</dbReference>
<dbReference type="EMBL" id="CARXXK010000001">
    <property type="protein sequence ID" value="CAI6345706.1"/>
    <property type="molecule type" value="Genomic_DNA"/>
</dbReference>
<dbReference type="EC" id="3.4.19.12" evidence="9"/>
<dbReference type="InterPro" id="IPR018200">
    <property type="entry name" value="USP_CS"/>
</dbReference>
<evidence type="ECO:0000256" key="4">
    <source>
        <dbReference type="ARBA" id="ARBA00022670"/>
    </source>
</evidence>
<dbReference type="InterPro" id="IPR035927">
    <property type="entry name" value="DUSP-like_sf"/>
</dbReference>
<dbReference type="PANTHER" id="PTHR24006:SF722">
    <property type="entry name" value="UBIQUITIN CARBOXYL-TERMINAL HYDROLASE 48"/>
    <property type="match status" value="1"/>
</dbReference>
<dbReference type="GO" id="GO:0005829">
    <property type="term" value="C:cytosol"/>
    <property type="evidence" value="ECO:0007669"/>
    <property type="project" value="TreeGrafter"/>
</dbReference>
<evidence type="ECO:0000256" key="6">
    <source>
        <dbReference type="ARBA" id="ARBA00022801"/>
    </source>
</evidence>
<comment type="subcellular location">
    <subcellularLocation>
        <location evidence="2">Nucleus</location>
    </subcellularLocation>
</comment>
<evidence type="ECO:0000256" key="5">
    <source>
        <dbReference type="ARBA" id="ARBA00022786"/>
    </source>
</evidence>
<dbReference type="InterPro" id="IPR038765">
    <property type="entry name" value="Papain-like_cys_pep_sf"/>
</dbReference>
<dbReference type="PROSITE" id="PS00973">
    <property type="entry name" value="USP_2"/>
    <property type="match status" value="1"/>
</dbReference>
<dbReference type="GO" id="GO:0016579">
    <property type="term" value="P:protein deubiquitination"/>
    <property type="evidence" value="ECO:0007669"/>
    <property type="project" value="InterPro"/>
</dbReference>
<evidence type="ECO:0000256" key="2">
    <source>
        <dbReference type="ARBA" id="ARBA00004123"/>
    </source>
</evidence>
<evidence type="ECO:0000259" key="10">
    <source>
        <dbReference type="PROSITE" id="PS50235"/>
    </source>
</evidence>
<proteinExistence type="inferred from homology"/>
<dbReference type="PROSITE" id="PS00972">
    <property type="entry name" value="USP_1"/>
    <property type="match status" value="1"/>
</dbReference>
<dbReference type="InterPro" id="IPR001394">
    <property type="entry name" value="Peptidase_C19_UCH"/>
</dbReference>
<evidence type="ECO:0000256" key="9">
    <source>
        <dbReference type="RuleBase" id="RU366025"/>
    </source>
</evidence>
<gene>
    <name evidence="11" type="ORF">MEUPH1_LOCUS2687</name>
</gene>
<keyword evidence="7 9" id="KW-0788">Thiol protease</keyword>
<organism evidence="11 12">
    <name type="scientific">Macrosiphum euphorbiae</name>
    <name type="common">potato aphid</name>
    <dbReference type="NCBI Taxonomy" id="13131"/>
    <lineage>
        <taxon>Eukaryota</taxon>
        <taxon>Metazoa</taxon>
        <taxon>Ecdysozoa</taxon>
        <taxon>Arthropoda</taxon>
        <taxon>Hexapoda</taxon>
        <taxon>Insecta</taxon>
        <taxon>Pterygota</taxon>
        <taxon>Neoptera</taxon>
        <taxon>Paraneoptera</taxon>
        <taxon>Hemiptera</taxon>
        <taxon>Sternorrhyncha</taxon>
        <taxon>Aphidomorpha</taxon>
        <taxon>Aphidoidea</taxon>
        <taxon>Aphididae</taxon>
        <taxon>Macrosiphini</taxon>
        <taxon>Macrosiphum</taxon>
    </lineage>
</organism>
<name>A0AAV0VVG1_9HEMI</name>
<dbReference type="GO" id="GO:0005634">
    <property type="term" value="C:nucleus"/>
    <property type="evidence" value="ECO:0007669"/>
    <property type="project" value="UniProtKB-SubCell"/>
</dbReference>
<dbReference type="InterPro" id="IPR028889">
    <property type="entry name" value="USP"/>
</dbReference>
<accession>A0AAV0VVG1</accession>
<dbReference type="GO" id="GO:0004843">
    <property type="term" value="F:cysteine-type deubiquitinase activity"/>
    <property type="evidence" value="ECO:0007669"/>
    <property type="project" value="UniProtKB-UniRule"/>
</dbReference>
<keyword evidence="6 9" id="KW-0378">Hydrolase</keyword>
<dbReference type="SUPFAM" id="SSF54001">
    <property type="entry name" value="Cysteine proteinases"/>
    <property type="match status" value="1"/>
</dbReference>
<dbReference type="SUPFAM" id="SSF143791">
    <property type="entry name" value="DUSP-like"/>
    <property type="match status" value="1"/>
</dbReference>
<comment type="similarity">
    <text evidence="3 9">Belongs to the peptidase C19 family.</text>
</comment>
<dbReference type="Pfam" id="PF00443">
    <property type="entry name" value="UCH"/>
    <property type="match status" value="1"/>
</dbReference>
<evidence type="ECO:0000313" key="12">
    <source>
        <dbReference type="Proteomes" id="UP001160148"/>
    </source>
</evidence>
<keyword evidence="12" id="KW-1185">Reference proteome</keyword>
<comment type="caution">
    <text evidence="11">The sequence shown here is derived from an EMBL/GenBank/DDBJ whole genome shotgun (WGS) entry which is preliminary data.</text>
</comment>
<dbReference type="PROSITE" id="PS50235">
    <property type="entry name" value="USP_3"/>
    <property type="match status" value="1"/>
</dbReference>